<keyword evidence="11" id="KW-0482">Metalloprotease</keyword>
<gene>
    <name evidence="19" type="ORF">FSP39_013471</name>
</gene>
<evidence type="ECO:0000256" key="9">
    <source>
        <dbReference type="ARBA" id="ARBA00022833"/>
    </source>
</evidence>
<sequence length="813" mass="91268">MKSRKRHDEANGRDGTLDKGESSSKDNKNHKFHNSFSIWGFYVAVNLLIYFFVYLRLLHSFPNVIRKGDKDFSERFSEEQAREHLNAIIGFGPRVSGSHENEVETVNYLLNEIGKIKAQVDDSKDVIVDVQTVSGSFHLQNIIKTNYYSVYEGLQNIVVKVTSNMTRKDSLLINCHFDTVPNSPGAGDNAVSCAVMLDVLRVFSHSQKPLLHDIIFLFNGAEENILQASHGFITQHKWKESVKAFVNLDSAGAGGWELVFQTGPEHPWLVTAYAESAPYPFGTVIGQELFQTGLIPSDTDFRIFRDFGNIPGIDIAHVSNGYIYHTKNDKPKFIPDGCLQRAGENILALMTNIASSPKLADPGVDRHGEMVFFDVVGLFMVHYPKRIGTVINSVVVALAFFYIIKKSRAYDGNSTLYIKNLMLAIQASLASWLVTIVTEVAIAIVMSKTGYSMFWFTNTFNIFSVFVVSALSSVLGQTWSYLLVTGLGVVIPLLITMLPFHVTCLLFVPIMGRSGTDIIPDIPISLFATIMVLLSSQFCISAVYISINLKSLLRVLWGTAAVAILVVVLTPLGFPFHANVDAPTLKRAIIVHTDRNFFNIEGNVRYEDSGIWYLPFDITHKRLMSSPFIEKSNFATCNGPYCGLPYLIPVAHLINPRNTFWYDTTKAFPKPKVKFSLTRKQNVLPEVIRLTFTLDGPDHMSMYICPRTGVDLVKWSLDRATPVPTSSSTHPNETVYWVYYAYGIKPVKPYQFFLDLKVPKNYDSQSVILDLAVTSHILHGNDQISPQLSEYLASLPDYVAPSAWYGSYDWYQY</sequence>
<dbReference type="AlphaFoldDB" id="A0AA88XYQ1"/>
<dbReference type="SUPFAM" id="SSF53187">
    <property type="entry name" value="Zn-dependent exopeptidases"/>
    <property type="match status" value="1"/>
</dbReference>
<dbReference type="Proteomes" id="UP001186944">
    <property type="component" value="Unassembled WGS sequence"/>
</dbReference>
<dbReference type="Gene3D" id="3.40.630.10">
    <property type="entry name" value="Zn peptidases"/>
    <property type="match status" value="1"/>
</dbReference>
<evidence type="ECO:0000256" key="3">
    <source>
        <dbReference type="ARBA" id="ARBA00010918"/>
    </source>
</evidence>
<accession>A0AA88XYQ1</accession>
<evidence type="ECO:0000259" key="18">
    <source>
        <dbReference type="Pfam" id="PF22249"/>
    </source>
</evidence>
<keyword evidence="7" id="KW-0378">Hydrolase</keyword>
<dbReference type="InterPro" id="IPR007484">
    <property type="entry name" value="Peptidase_M28"/>
</dbReference>
<evidence type="ECO:0000256" key="14">
    <source>
        <dbReference type="SAM" id="MobiDB-lite"/>
    </source>
</evidence>
<evidence type="ECO:0008006" key="21">
    <source>
        <dbReference type="Google" id="ProtNLM"/>
    </source>
</evidence>
<dbReference type="EMBL" id="VSWD01000010">
    <property type="protein sequence ID" value="KAK3090660.1"/>
    <property type="molecule type" value="Genomic_DNA"/>
</dbReference>
<dbReference type="PANTHER" id="PTHR12147:SF22">
    <property type="entry name" value="ENDOPLASMIC RETICULUM METALLOPEPTIDASE 1"/>
    <property type="match status" value="1"/>
</dbReference>
<dbReference type="Pfam" id="PF22248">
    <property type="entry name" value="ERMP1_C"/>
    <property type="match status" value="1"/>
</dbReference>
<protein>
    <recommendedName>
        <fullName evidence="21">Endoplasmic reticulum metallopeptidase 1</fullName>
    </recommendedName>
</protein>
<feature type="domain" description="Endoplasmic reticulum metallopeptidase 1/1-A TM" evidence="18">
    <location>
        <begin position="462"/>
        <end position="567"/>
    </location>
</feature>
<dbReference type="InterPro" id="IPR053973">
    <property type="entry name" value="ERMP1-like_C"/>
</dbReference>
<dbReference type="GO" id="GO:0006508">
    <property type="term" value="P:proteolysis"/>
    <property type="evidence" value="ECO:0007669"/>
    <property type="project" value="UniProtKB-KW"/>
</dbReference>
<reference evidence="19" key="1">
    <citation type="submission" date="2019-08" db="EMBL/GenBank/DDBJ databases">
        <title>The improved chromosome-level genome for the pearl oyster Pinctada fucata martensii using PacBio sequencing and Hi-C.</title>
        <authorList>
            <person name="Zheng Z."/>
        </authorList>
    </citation>
    <scope>NUCLEOTIDE SEQUENCE</scope>
    <source>
        <strain evidence="19">ZZ-2019</strain>
        <tissue evidence="19">Adductor muscle</tissue>
    </source>
</reference>
<dbReference type="GO" id="GO:0005789">
    <property type="term" value="C:endoplasmic reticulum membrane"/>
    <property type="evidence" value="ECO:0007669"/>
    <property type="project" value="UniProtKB-SubCell"/>
</dbReference>
<keyword evidence="9" id="KW-0862">Zinc</keyword>
<feature type="transmembrane region" description="Helical" evidence="15">
    <location>
        <begin position="424"/>
        <end position="446"/>
    </location>
</feature>
<dbReference type="PANTHER" id="PTHR12147">
    <property type="entry name" value="METALLOPEPTIDASE M28 FAMILY MEMBER"/>
    <property type="match status" value="1"/>
</dbReference>
<comment type="cofactor">
    <cofactor evidence="1">
        <name>Zn(2+)</name>
        <dbReference type="ChEBI" id="CHEBI:29105"/>
    </cofactor>
</comment>
<feature type="transmembrane region" description="Helical" evidence="15">
    <location>
        <begin position="36"/>
        <end position="57"/>
    </location>
</feature>
<evidence type="ECO:0000256" key="11">
    <source>
        <dbReference type="ARBA" id="ARBA00023049"/>
    </source>
</evidence>
<dbReference type="InterPro" id="IPR045175">
    <property type="entry name" value="M28_fam"/>
</dbReference>
<feature type="transmembrane region" description="Helical" evidence="15">
    <location>
        <begin position="481"/>
        <end position="510"/>
    </location>
</feature>
<organism evidence="19 20">
    <name type="scientific">Pinctada imbricata</name>
    <name type="common">Atlantic pearl-oyster</name>
    <name type="synonym">Pinctada martensii</name>
    <dbReference type="NCBI Taxonomy" id="66713"/>
    <lineage>
        <taxon>Eukaryota</taxon>
        <taxon>Metazoa</taxon>
        <taxon>Spiralia</taxon>
        <taxon>Lophotrochozoa</taxon>
        <taxon>Mollusca</taxon>
        <taxon>Bivalvia</taxon>
        <taxon>Autobranchia</taxon>
        <taxon>Pteriomorphia</taxon>
        <taxon>Pterioida</taxon>
        <taxon>Pterioidea</taxon>
        <taxon>Pteriidae</taxon>
        <taxon>Pinctada</taxon>
    </lineage>
</organism>
<dbReference type="Pfam" id="PF04389">
    <property type="entry name" value="Peptidase_M28"/>
    <property type="match status" value="1"/>
</dbReference>
<keyword evidence="4" id="KW-0645">Protease</keyword>
<evidence type="ECO:0000259" key="17">
    <source>
        <dbReference type="Pfam" id="PF22248"/>
    </source>
</evidence>
<evidence type="ECO:0000256" key="8">
    <source>
        <dbReference type="ARBA" id="ARBA00022824"/>
    </source>
</evidence>
<dbReference type="CDD" id="cd03875">
    <property type="entry name" value="M28_Fxna_like"/>
    <property type="match status" value="1"/>
</dbReference>
<comment type="caution">
    <text evidence="19">The sequence shown here is derived from an EMBL/GenBank/DDBJ whole genome shotgun (WGS) entry which is preliminary data.</text>
</comment>
<keyword evidence="13" id="KW-0325">Glycoprotein</keyword>
<feature type="transmembrane region" description="Helical" evidence="15">
    <location>
        <begin position="453"/>
        <end position="475"/>
    </location>
</feature>
<feature type="domain" description="Endoplasmic reticulum metallopeptidase 1-like C-terminal" evidence="17">
    <location>
        <begin position="583"/>
        <end position="811"/>
    </location>
</feature>
<keyword evidence="10 15" id="KW-1133">Transmembrane helix</keyword>
<evidence type="ECO:0000256" key="10">
    <source>
        <dbReference type="ARBA" id="ARBA00022989"/>
    </source>
</evidence>
<keyword evidence="12 15" id="KW-0472">Membrane</keyword>
<feature type="region of interest" description="Disordered" evidence="14">
    <location>
        <begin position="1"/>
        <end position="27"/>
    </location>
</feature>
<evidence type="ECO:0000256" key="13">
    <source>
        <dbReference type="ARBA" id="ARBA00023180"/>
    </source>
</evidence>
<feature type="domain" description="Peptidase M28" evidence="16">
    <location>
        <begin position="156"/>
        <end position="350"/>
    </location>
</feature>
<dbReference type="GO" id="GO:0008235">
    <property type="term" value="F:metalloexopeptidase activity"/>
    <property type="evidence" value="ECO:0007669"/>
    <property type="project" value="InterPro"/>
</dbReference>
<dbReference type="FunFam" id="3.40.630.10:FF:000008">
    <property type="entry name" value="Endoplasmic reticulum metallopeptidase 1"/>
    <property type="match status" value="1"/>
</dbReference>
<dbReference type="GO" id="GO:0046872">
    <property type="term" value="F:metal ion binding"/>
    <property type="evidence" value="ECO:0007669"/>
    <property type="project" value="UniProtKB-KW"/>
</dbReference>
<feature type="transmembrane region" description="Helical" evidence="15">
    <location>
        <begin position="557"/>
        <end position="578"/>
    </location>
</feature>
<name>A0AA88XYQ1_PINIB</name>
<evidence type="ECO:0000256" key="2">
    <source>
        <dbReference type="ARBA" id="ARBA00004477"/>
    </source>
</evidence>
<evidence type="ECO:0000259" key="16">
    <source>
        <dbReference type="Pfam" id="PF04389"/>
    </source>
</evidence>
<keyword evidence="20" id="KW-1185">Reference proteome</keyword>
<dbReference type="Pfam" id="PF22249">
    <property type="entry name" value="ERMP1-TM"/>
    <property type="match status" value="1"/>
</dbReference>
<evidence type="ECO:0000256" key="5">
    <source>
        <dbReference type="ARBA" id="ARBA00022692"/>
    </source>
</evidence>
<proteinExistence type="inferred from homology"/>
<evidence type="ECO:0000256" key="4">
    <source>
        <dbReference type="ARBA" id="ARBA00022670"/>
    </source>
</evidence>
<evidence type="ECO:0000256" key="12">
    <source>
        <dbReference type="ARBA" id="ARBA00023136"/>
    </source>
</evidence>
<evidence type="ECO:0000313" key="20">
    <source>
        <dbReference type="Proteomes" id="UP001186944"/>
    </source>
</evidence>
<evidence type="ECO:0000256" key="1">
    <source>
        <dbReference type="ARBA" id="ARBA00001947"/>
    </source>
</evidence>
<feature type="transmembrane region" description="Helical" evidence="15">
    <location>
        <begin position="522"/>
        <end position="545"/>
    </location>
</feature>
<evidence type="ECO:0000256" key="6">
    <source>
        <dbReference type="ARBA" id="ARBA00022723"/>
    </source>
</evidence>
<feature type="transmembrane region" description="Helical" evidence="15">
    <location>
        <begin position="387"/>
        <end position="404"/>
    </location>
</feature>
<evidence type="ECO:0000313" key="19">
    <source>
        <dbReference type="EMBL" id="KAK3090660.1"/>
    </source>
</evidence>
<keyword evidence="8" id="KW-0256">Endoplasmic reticulum</keyword>
<dbReference type="InterPro" id="IPR053974">
    <property type="entry name" value="ERMP1_1-A_TM"/>
</dbReference>
<evidence type="ECO:0000256" key="15">
    <source>
        <dbReference type="SAM" id="Phobius"/>
    </source>
</evidence>
<keyword evidence="6" id="KW-0479">Metal-binding</keyword>
<comment type="similarity">
    <text evidence="3">Belongs to the peptidase M28 family.</text>
</comment>
<keyword evidence="5 15" id="KW-0812">Transmembrane</keyword>
<evidence type="ECO:0000256" key="7">
    <source>
        <dbReference type="ARBA" id="ARBA00022801"/>
    </source>
</evidence>
<dbReference type="InterPro" id="IPR048024">
    <property type="entry name" value="Fxna-like_M28_dom"/>
</dbReference>
<comment type="subcellular location">
    <subcellularLocation>
        <location evidence="2">Endoplasmic reticulum membrane</location>
        <topology evidence="2">Multi-pass membrane protein</topology>
    </subcellularLocation>
</comment>